<accession>A0A0D0CQF7</accession>
<evidence type="ECO:0000313" key="2">
    <source>
        <dbReference type="EMBL" id="KIK73036.1"/>
    </source>
</evidence>
<proteinExistence type="predicted"/>
<keyword evidence="3" id="KW-1185">Reference proteome</keyword>
<reference evidence="2 3" key="1">
    <citation type="submission" date="2014-04" db="EMBL/GenBank/DDBJ databases">
        <authorList>
            <consortium name="DOE Joint Genome Institute"/>
            <person name="Kuo A."/>
            <person name="Kohler A."/>
            <person name="Jargeat P."/>
            <person name="Nagy L.G."/>
            <person name="Floudas D."/>
            <person name="Copeland A."/>
            <person name="Barry K.W."/>
            <person name="Cichocki N."/>
            <person name="Veneault-Fourrey C."/>
            <person name="LaButti K."/>
            <person name="Lindquist E.A."/>
            <person name="Lipzen A."/>
            <person name="Lundell T."/>
            <person name="Morin E."/>
            <person name="Murat C."/>
            <person name="Sun H."/>
            <person name="Tunlid A."/>
            <person name="Henrissat B."/>
            <person name="Grigoriev I.V."/>
            <person name="Hibbett D.S."/>
            <person name="Martin F."/>
            <person name="Nordberg H.P."/>
            <person name="Cantor M.N."/>
            <person name="Hua S.X."/>
        </authorList>
    </citation>
    <scope>NUCLEOTIDE SEQUENCE [LARGE SCALE GENOMIC DNA]</scope>
    <source>
        <strain evidence="2 3">Ve08.2h10</strain>
    </source>
</reference>
<organism evidence="2 3">
    <name type="scientific">Paxillus rubicundulus Ve08.2h10</name>
    <dbReference type="NCBI Taxonomy" id="930991"/>
    <lineage>
        <taxon>Eukaryota</taxon>
        <taxon>Fungi</taxon>
        <taxon>Dikarya</taxon>
        <taxon>Basidiomycota</taxon>
        <taxon>Agaricomycotina</taxon>
        <taxon>Agaricomycetes</taxon>
        <taxon>Agaricomycetidae</taxon>
        <taxon>Boletales</taxon>
        <taxon>Paxilineae</taxon>
        <taxon>Paxillaceae</taxon>
        <taxon>Paxillus</taxon>
    </lineage>
</organism>
<dbReference type="Proteomes" id="UP000054538">
    <property type="component" value="Unassembled WGS sequence"/>
</dbReference>
<protein>
    <submittedName>
        <fullName evidence="2">Uncharacterized protein</fullName>
    </submittedName>
</protein>
<dbReference type="HOGENOM" id="CLU_1235381_0_0_1"/>
<sequence>MALGSGKTSAQSNSNSHVATPPITTRRSTRQTDPNNDISLRRNESSASNRFSVIDVISDEEYLNKSLITLEGEPFTPEHLSSMLFHIMQMEKVPLPVVEAIRVVAFLLENQAASKNAKLITSHITTQALKDIAAQVITAISLHIANMLITSESMTSRIKDLEKLQSDMKANAESTGPIASVERAEEAADAILSSLEDVKKRYHNTNPLTRLHARQNQHANHQNQ</sequence>
<reference evidence="3" key="2">
    <citation type="submission" date="2015-01" db="EMBL/GenBank/DDBJ databases">
        <title>Evolutionary Origins and Diversification of the Mycorrhizal Mutualists.</title>
        <authorList>
            <consortium name="DOE Joint Genome Institute"/>
            <consortium name="Mycorrhizal Genomics Consortium"/>
            <person name="Kohler A."/>
            <person name="Kuo A."/>
            <person name="Nagy L.G."/>
            <person name="Floudas D."/>
            <person name="Copeland A."/>
            <person name="Barry K.W."/>
            <person name="Cichocki N."/>
            <person name="Veneault-Fourrey C."/>
            <person name="LaButti K."/>
            <person name="Lindquist E.A."/>
            <person name="Lipzen A."/>
            <person name="Lundell T."/>
            <person name="Morin E."/>
            <person name="Murat C."/>
            <person name="Riley R."/>
            <person name="Ohm R."/>
            <person name="Sun H."/>
            <person name="Tunlid A."/>
            <person name="Henrissat B."/>
            <person name="Grigoriev I.V."/>
            <person name="Hibbett D.S."/>
            <person name="Martin F."/>
        </authorList>
    </citation>
    <scope>NUCLEOTIDE SEQUENCE [LARGE SCALE GENOMIC DNA]</scope>
    <source>
        <strain evidence="3">Ve08.2h10</strain>
    </source>
</reference>
<name>A0A0D0CQF7_9AGAM</name>
<evidence type="ECO:0000313" key="3">
    <source>
        <dbReference type="Proteomes" id="UP000054538"/>
    </source>
</evidence>
<gene>
    <name evidence="2" type="ORF">PAXRUDRAFT_21301</name>
</gene>
<dbReference type="InParanoid" id="A0A0D0CQF7"/>
<feature type="compositionally biased region" description="Polar residues" evidence="1">
    <location>
        <begin position="1"/>
        <end position="38"/>
    </location>
</feature>
<dbReference type="OrthoDB" id="4230923at2759"/>
<dbReference type="AlphaFoldDB" id="A0A0D0CQF7"/>
<evidence type="ECO:0000256" key="1">
    <source>
        <dbReference type="SAM" id="MobiDB-lite"/>
    </source>
</evidence>
<feature type="region of interest" description="Disordered" evidence="1">
    <location>
        <begin position="1"/>
        <end position="44"/>
    </location>
</feature>
<dbReference type="EMBL" id="KN830172">
    <property type="protein sequence ID" value="KIK73036.1"/>
    <property type="molecule type" value="Genomic_DNA"/>
</dbReference>